<reference evidence="1 2" key="1">
    <citation type="submission" date="2023-07" db="EMBL/GenBank/DDBJ databases">
        <title>Description of novel actinomycetes strains, isolated from tidal flat sediment.</title>
        <authorList>
            <person name="Lu C."/>
        </authorList>
    </citation>
    <scope>NUCLEOTIDE SEQUENCE [LARGE SCALE GENOMIC DNA]</scope>
    <source>
        <strain evidence="1 2">SYSU T00b441</strain>
    </source>
</reference>
<sequence>MRRPRSQGDIEVIEVDLIEEETPDEFLALLHELALEAEARRARWPADRPIPIYAPTAAHGERRRWHRPASRRAADAH</sequence>
<dbReference type="RefSeq" id="WP_304600931.1">
    <property type="nucleotide sequence ID" value="NZ_JAUQYO010000001.1"/>
</dbReference>
<evidence type="ECO:0008006" key="3">
    <source>
        <dbReference type="Google" id="ProtNLM"/>
    </source>
</evidence>
<keyword evidence="2" id="KW-1185">Reference proteome</keyword>
<proteinExistence type="predicted"/>
<accession>A0ABT9D8S8</accession>
<organism evidence="1 2">
    <name type="scientific">Actinotalea lenta</name>
    <dbReference type="NCBI Taxonomy" id="3064654"/>
    <lineage>
        <taxon>Bacteria</taxon>
        <taxon>Bacillati</taxon>
        <taxon>Actinomycetota</taxon>
        <taxon>Actinomycetes</taxon>
        <taxon>Micrococcales</taxon>
        <taxon>Cellulomonadaceae</taxon>
        <taxon>Actinotalea</taxon>
    </lineage>
</organism>
<comment type="caution">
    <text evidence="1">The sequence shown here is derived from an EMBL/GenBank/DDBJ whole genome shotgun (WGS) entry which is preliminary data.</text>
</comment>
<dbReference type="Proteomes" id="UP001232536">
    <property type="component" value="Unassembled WGS sequence"/>
</dbReference>
<name>A0ABT9D8S8_9CELL</name>
<dbReference type="EMBL" id="JAUQYP010000001">
    <property type="protein sequence ID" value="MDO8107300.1"/>
    <property type="molecule type" value="Genomic_DNA"/>
</dbReference>
<protein>
    <recommendedName>
        <fullName evidence="3">Acetyl-CoA carboxylase biotin carboxyl carrier protein subunit</fullName>
    </recommendedName>
</protein>
<evidence type="ECO:0000313" key="1">
    <source>
        <dbReference type="EMBL" id="MDO8107300.1"/>
    </source>
</evidence>
<evidence type="ECO:0000313" key="2">
    <source>
        <dbReference type="Proteomes" id="UP001232536"/>
    </source>
</evidence>
<gene>
    <name evidence="1" type="ORF">Q6348_08850</name>
</gene>